<dbReference type="PANTHER" id="PTHR11953:SF2">
    <property type="entry name" value="EXOSOME COMPLEX COMPONENT MTR3"/>
    <property type="match status" value="1"/>
</dbReference>
<evidence type="ECO:0000256" key="4">
    <source>
        <dbReference type="ARBA" id="ARBA00022490"/>
    </source>
</evidence>
<evidence type="ECO:0000256" key="3">
    <source>
        <dbReference type="ARBA" id="ARBA00006678"/>
    </source>
</evidence>
<dbReference type="CDD" id="cd11371">
    <property type="entry name" value="RNase_PH_MTR3"/>
    <property type="match status" value="1"/>
</dbReference>
<dbReference type="GO" id="GO:0016075">
    <property type="term" value="P:rRNA catabolic process"/>
    <property type="evidence" value="ECO:0007669"/>
    <property type="project" value="TreeGrafter"/>
</dbReference>
<dbReference type="STRING" id="933852.A0A0C3BQW1"/>
<reference evidence="12" key="2">
    <citation type="submission" date="2015-01" db="EMBL/GenBank/DDBJ databases">
        <title>Evolutionary Origins and Diversification of the Mycorrhizal Mutualists.</title>
        <authorList>
            <consortium name="DOE Joint Genome Institute"/>
            <consortium name="Mycorrhizal Genomics Consortium"/>
            <person name="Kohler A."/>
            <person name="Kuo A."/>
            <person name="Nagy L.G."/>
            <person name="Floudas D."/>
            <person name="Copeland A."/>
            <person name="Barry K.W."/>
            <person name="Cichocki N."/>
            <person name="Veneault-Fourrey C."/>
            <person name="LaButti K."/>
            <person name="Lindquist E.A."/>
            <person name="Lipzen A."/>
            <person name="Lundell T."/>
            <person name="Morin E."/>
            <person name="Murat C."/>
            <person name="Riley R."/>
            <person name="Ohm R."/>
            <person name="Sun H."/>
            <person name="Tunlid A."/>
            <person name="Henrissat B."/>
            <person name="Grigoriev I.V."/>
            <person name="Hibbett D.S."/>
            <person name="Martin F."/>
        </authorList>
    </citation>
    <scope>NUCLEOTIDE SEQUENCE [LARGE SCALE GENOMIC DNA]</scope>
    <source>
        <strain evidence="12">MAFF 305830</strain>
    </source>
</reference>
<dbReference type="SUPFAM" id="SSF55666">
    <property type="entry name" value="Ribonuclease PH domain 2-like"/>
    <property type="match status" value="1"/>
</dbReference>
<proteinExistence type="inferred from homology"/>
<dbReference type="InterPro" id="IPR036345">
    <property type="entry name" value="ExoRNase_PH_dom2_sf"/>
</dbReference>
<dbReference type="SUPFAM" id="SSF54211">
    <property type="entry name" value="Ribosomal protein S5 domain 2-like"/>
    <property type="match status" value="1"/>
</dbReference>
<dbReference type="InterPro" id="IPR001247">
    <property type="entry name" value="ExoRNase_PH_dom1"/>
</dbReference>
<dbReference type="GO" id="GO:0000176">
    <property type="term" value="C:nuclear exosome (RNase complex)"/>
    <property type="evidence" value="ECO:0007669"/>
    <property type="project" value="TreeGrafter"/>
</dbReference>
<evidence type="ECO:0000256" key="9">
    <source>
        <dbReference type="SAM" id="MobiDB-lite"/>
    </source>
</evidence>
<dbReference type="GO" id="GO:0005730">
    <property type="term" value="C:nucleolus"/>
    <property type="evidence" value="ECO:0007669"/>
    <property type="project" value="TreeGrafter"/>
</dbReference>
<dbReference type="InterPro" id="IPR027408">
    <property type="entry name" value="PNPase/RNase_PH_dom_sf"/>
</dbReference>
<reference evidence="11 12" key="1">
    <citation type="submission" date="2014-04" db="EMBL/GenBank/DDBJ databases">
        <authorList>
            <consortium name="DOE Joint Genome Institute"/>
            <person name="Kuo A."/>
            <person name="Zuccaro A."/>
            <person name="Kohler A."/>
            <person name="Nagy L.G."/>
            <person name="Floudas D."/>
            <person name="Copeland A."/>
            <person name="Barry K.W."/>
            <person name="Cichocki N."/>
            <person name="Veneault-Fourrey C."/>
            <person name="LaButti K."/>
            <person name="Lindquist E.A."/>
            <person name="Lipzen A."/>
            <person name="Lundell T."/>
            <person name="Morin E."/>
            <person name="Murat C."/>
            <person name="Sun H."/>
            <person name="Tunlid A."/>
            <person name="Henrissat B."/>
            <person name="Grigoriev I.V."/>
            <person name="Hibbett D.S."/>
            <person name="Martin F."/>
            <person name="Nordberg H.P."/>
            <person name="Cantor M.N."/>
            <person name="Hua S.X."/>
        </authorList>
    </citation>
    <scope>NUCLEOTIDE SEQUENCE [LARGE SCALE GENOMIC DNA]</scope>
    <source>
        <strain evidence="11 12">MAFF 305830</strain>
    </source>
</reference>
<dbReference type="InterPro" id="IPR050080">
    <property type="entry name" value="RNase_PH"/>
</dbReference>
<dbReference type="AlphaFoldDB" id="A0A0C3BQW1"/>
<feature type="region of interest" description="Disordered" evidence="9">
    <location>
        <begin position="1"/>
        <end position="27"/>
    </location>
</feature>
<sequence>MAQPSFDRRRVNGPEESFPPIFPDLPAEPLVTNGKRRDGRALNDVRPIFLQTGLISQANGSAYIETGNTKIACAVYAPRQLKNAQYSDVGRLNVEVKFAPFSSKIRRAHLRDVEDRSIGQLVYQSLLPAVQLHLFPKSSIDVFITIIENDGLESCVASASMAASTALADAGIEMLGMVVSCCSAINDDGIWLDPDTAEVKASRGTLLLAGLPALGTITNLWQAGQITSLDALRCIDACHERFKDLHDVVIDALMQSNRAKQAQALS</sequence>
<evidence type="ECO:0000256" key="6">
    <source>
        <dbReference type="ARBA" id="ARBA00022835"/>
    </source>
</evidence>
<evidence type="ECO:0000313" key="11">
    <source>
        <dbReference type="EMBL" id="KIM33841.1"/>
    </source>
</evidence>
<dbReference type="HOGENOM" id="CLU_063514_1_2_1"/>
<keyword evidence="4" id="KW-0963">Cytoplasm</keyword>
<dbReference type="GO" id="GO:0000177">
    <property type="term" value="C:cytoplasmic exosome (RNase complex)"/>
    <property type="evidence" value="ECO:0007669"/>
    <property type="project" value="TreeGrafter"/>
</dbReference>
<evidence type="ECO:0000256" key="2">
    <source>
        <dbReference type="ARBA" id="ARBA00004496"/>
    </source>
</evidence>
<evidence type="ECO:0000259" key="10">
    <source>
        <dbReference type="Pfam" id="PF01138"/>
    </source>
</evidence>
<keyword evidence="8" id="KW-0539">Nucleus</keyword>
<feature type="domain" description="Exoribonuclease phosphorolytic" evidence="10">
    <location>
        <begin position="45"/>
        <end position="173"/>
    </location>
</feature>
<keyword evidence="5" id="KW-0698">rRNA processing</keyword>
<dbReference type="Gene3D" id="3.30.230.70">
    <property type="entry name" value="GHMP Kinase, N-terminal domain"/>
    <property type="match status" value="1"/>
</dbReference>
<dbReference type="GO" id="GO:0071051">
    <property type="term" value="P:poly(A)-dependent snoRNA 3'-end processing"/>
    <property type="evidence" value="ECO:0007669"/>
    <property type="project" value="TreeGrafter"/>
</dbReference>
<evidence type="ECO:0000256" key="1">
    <source>
        <dbReference type="ARBA" id="ARBA00004123"/>
    </source>
</evidence>
<dbReference type="Pfam" id="PF01138">
    <property type="entry name" value="RNase_PH"/>
    <property type="match status" value="1"/>
</dbReference>
<comment type="subcellular location">
    <subcellularLocation>
        <location evidence="2">Cytoplasm</location>
    </subcellularLocation>
    <subcellularLocation>
        <location evidence="1">Nucleus</location>
    </subcellularLocation>
</comment>
<gene>
    <name evidence="11" type="ORF">M408DRAFT_86181</name>
</gene>
<evidence type="ECO:0000256" key="8">
    <source>
        <dbReference type="ARBA" id="ARBA00023242"/>
    </source>
</evidence>
<dbReference type="GO" id="GO:0034475">
    <property type="term" value="P:U4 snRNA 3'-end processing"/>
    <property type="evidence" value="ECO:0007669"/>
    <property type="project" value="TreeGrafter"/>
</dbReference>
<name>A0A0C3BQW1_SERVB</name>
<organism evidence="11 12">
    <name type="scientific">Serendipita vermifera MAFF 305830</name>
    <dbReference type="NCBI Taxonomy" id="933852"/>
    <lineage>
        <taxon>Eukaryota</taxon>
        <taxon>Fungi</taxon>
        <taxon>Dikarya</taxon>
        <taxon>Basidiomycota</taxon>
        <taxon>Agaricomycotina</taxon>
        <taxon>Agaricomycetes</taxon>
        <taxon>Sebacinales</taxon>
        <taxon>Serendipitaceae</taxon>
        <taxon>Serendipita</taxon>
    </lineage>
</organism>
<dbReference type="GO" id="GO:0006364">
    <property type="term" value="P:rRNA processing"/>
    <property type="evidence" value="ECO:0007669"/>
    <property type="project" value="UniProtKB-KW"/>
</dbReference>
<keyword evidence="7" id="KW-0694">RNA-binding</keyword>
<dbReference type="Proteomes" id="UP000054097">
    <property type="component" value="Unassembled WGS sequence"/>
</dbReference>
<accession>A0A0C3BQW1</accession>
<dbReference type="InterPro" id="IPR020568">
    <property type="entry name" value="Ribosomal_Su5_D2-typ_SF"/>
</dbReference>
<evidence type="ECO:0000256" key="5">
    <source>
        <dbReference type="ARBA" id="ARBA00022552"/>
    </source>
</evidence>
<keyword evidence="6" id="KW-0271">Exosome</keyword>
<keyword evidence="12" id="KW-1185">Reference proteome</keyword>
<dbReference type="PANTHER" id="PTHR11953">
    <property type="entry name" value="EXOSOME COMPLEX COMPONENT"/>
    <property type="match status" value="1"/>
</dbReference>
<dbReference type="GO" id="GO:0071028">
    <property type="term" value="P:nuclear mRNA surveillance"/>
    <property type="evidence" value="ECO:0007669"/>
    <property type="project" value="TreeGrafter"/>
</dbReference>
<evidence type="ECO:0000313" key="12">
    <source>
        <dbReference type="Proteomes" id="UP000054097"/>
    </source>
</evidence>
<evidence type="ECO:0000256" key="7">
    <source>
        <dbReference type="ARBA" id="ARBA00022884"/>
    </source>
</evidence>
<feature type="compositionally biased region" description="Basic and acidic residues" evidence="9">
    <location>
        <begin position="1"/>
        <end position="13"/>
    </location>
</feature>
<protein>
    <recommendedName>
        <fullName evidence="10">Exoribonuclease phosphorolytic domain-containing protein</fullName>
    </recommendedName>
</protein>
<dbReference type="EMBL" id="KN824277">
    <property type="protein sequence ID" value="KIM33841.1"/>
    <property type="molecule type" value="Genomic_DNA"/>
</dbReference>
<dbReference type="GO" id="GO:0003723">
    <property type="term" value="F:RNA binding"/>
    <property type="evidence" value="ECO:0007669"/>
    <property type="project" value="UniProtKB-KW"/>
</dbReference>
<comment type="similarity">
    <text evidence="3">Belongs to the RNase PH family.</text>
</comment>
<dbReference type="OrthoDB" id="2504340at2759"/>